<comment type="similarity">
    <text evidence="6">Belongs to the ABC-4 integral membrane protein family.</text>
</comment>
<feature type="domain" description="ABC3 transporter permease C-terminal" evidence="8">
    <location>
        <begin position="271"/>
        <end position="389"/>
    </location>
</feature>
<feature type="transmembrane region" description="Helical" evidence="7">
    <location>
        <begin position="26"/>
        <end position="49"/>
    </location>
</feature>
<dbReference type="STRING" id="1121338.CLTEP_21580"/>
<keyword evidence="5 7" id="KW-0472">Membrane</keyword>
<evidence type="ECO:0000256" key="6">
    <source>
        <dbReference type="ARBA" id="ARBA00038076"/>
    </source>
</evidence>
<dbReference type="InterPro" id="IPR003838">
    <property type="entry name" value="ABC3_permease_C"/>
</dbReference>
<evidence type="ECO:0000256" key="1">
    <source>
        <dbReference type="ARBA" id="ARBA00004651"/>
    </source>
</evidence>
<dbReference type="OrthoDB" id="1694171at2"/>
<dbReference type="EMBL" id="LTBA01000034">
    <property type="protein sequence ID" value="KYH33265.1"/>
    <property type="molecule type" value="Genomic_DNA"/>
</dbReference>
<evidence type="ECO:0000256" key="4">
    <source>
        <dbReference type="ARBA" id="ARBA00022989"/>
    </source>
</evidence>
<dbReference type="Proteomes" id="UP000075531">
    <property type="component" value="Unassembled WGS sequence"/>
</dbReference>
<feature type="transmembrane region" description="Helical" evidence="7">
    <location>
        <begin position="430"/>
        <end position="451"/>
    </location>
</feature>
<reference evidence="9 10" key="1">
    <citation type="submission" date="2016-02" db="EMBL/GenBank/DDBJ databases">
        <title>Genome sequence of Clostridium tepidiprofundi DSM 19306.</title>
        <authorList>
            <person name="Poehlein A."/>
            <person name="Daniel R."/>
        </authorList>
    </citation>
    <scope>NUCLEOTIDE SEQUENCE [LARGE SCALE GENOMIC DNA]</scope>
    <source>
        <strain evidence="9 10">DSM 19306</strain>
    </source>
</reference>
<keyword evidence="4 7" id="KW-1133">Transmembrane helix</keyword>
<evidence type="ECO:0000256" key="3">
    <source>
        <dbReference type="ARBA" id="ARBA00022692"/>
    </source>
</evidence>
<feature type="transmembrane region" description="Helical" evidence="7">
    <location>
        <begin position="264"/>
        <end position="291"/>
    </location>
</feature>
<dbReference type="GO" id="GO:0005886">
    <property type="term" value="C:plasma membrane"/>
    <property type="evidence" value="ECO:0007669"/>
    <property type="project" value="UniProtKB-SubCell"/>
</dbReference>
<evidence type="ECO:0000256" key="5">
    <source>
        <dbReference type="ARBA" id="ARBA00023136"/>
    </source>
</evidence>
<dbReference type="RefSeq" id="WP_066826580.1">
    <property type="nucleotide sequence ID" value="NZ_LTBA01000034.1"/>
</dbReference>
<dbReference type="PATRIC" id="fig|1121338.3.peg.2247"/>
<keyword evidence="3 7" id="KW-0812">Transmembrane</keyword>
<sequence length="505" mass="56381">MSKLKEKEAVSKLTKGFFKTNKLRNIFAIIAIVLTTVMFTTLFTVGMSMKKSMQESIMRQVGGKNHASIKYLSEEQYNNIIKSNLIKESGFSIPLGVAENKQLIKYPNEIKYATEKEAELCFNKPTEGHMPKKYNEVAMDTILLDALGVSHKLGQEIELEYTLGNDKIKDKFTLSGIWNGDKAISSRQIWVSKKYVDTKLKNYTPINSQDTTGKIDADIMFKNDFNIENNVINLIISSGYKVNDITYGVNPAYLVSENDIDLDVIGAIIGVIILIMLCGYLIIYNIFFICVSKDIKFYGILKIVGTTSKQIKSIVIKEALMLSTIAVPIGLILGYVTGRVITPMTLKEIDLSVESISVSPLIFIGTTIFSILTVLISVIKPAKIAGKVSPIEALKNSEVTPNKNKISIKNTKGNLFRMAFANIFNCKKKIAVITLSLSLSIIILNLTYIIVNSFDMDTYLSKMICTDFTIGDSRYFNTQIESTGQYTLSKDVLQELQSLYGVKEL</sequence>
<proteinExistence type="inferred from homology"/>
<dbReference type="Pfam" id="PF02687">
    <property type="entry name" value="FtsX"/>
    <property type="match status" value="1"/>
</dbReference>
<comment type="subcellular location">
    <subcellularLocation>
        <location evidence="1">Cell membrane</location>
        <topology evidence="1">Multi-pass membrane protein</topology>
    </subcellularLocation>
</comment>
<evidence type="ECO:0000313" key="10">
    <source>
        <dbReference type="Proteomes" id="UP000075531"/>
    </source>
</evidence>
<evidence type="ECO:0000313" key="9">
    <source>
        <dbReference type="EMBL" id="KYH33265.1"/>
    </source>
</evidence>
<keyword evidence="2" id="KW-1003">Cell membrane</keyword>
<comment type="caution">
    <text evidence="9">The sequence shown here is derived from an EMBL/GenBank/DDBJ whole genome shotgun (WGS) entry which is preliminary data.</text>
</comment>
<feature type="transmembrane region" description="Helical" evidence="7">
    <location>
        <begin position="358"/>
        <end position="379"/>
    </location>
</feature>
<accession>A0A151B021</accession>
<gene>
    <name evidence="9" type="ORF">CLTEP_21580</name>
</gene>
<evidence type="ECO:0000256" key="7">
    <source>
        <dbReference type="SAM" id="Phobius"/>
    </source>
</evidence>
<organism evidence="9 10">
    <name type="scientific">Clostridium tepidiprofundi DSM 19306</name>
    <dbReference type="NCBI Taxonomy" id="1121338"/>
    <lineage>
        <taxon>Bacteria</taxon>
        <taxon>Bacillati</taxon>
        <taxon>Bacillota</taxon>
        <taxon>Clostridia</taxon>
        <taxon>Eubacteriales</taxon>
        <taxon>Clostridiaceae</taxon>
        <taxon>Clostridium</taxon>
    </lineage>
</organism>
<dbReference type="InterPro" id="IPR050250">
    <property type="entry name" value="Macrolide_Exporter_MacB"/>
</dbReference>
<dbReference type="PANTHER" id="PTHR30572:SF4">
    <property type="entry name" value="ABC TRANSPORTER PERMEASE YTRF"/>
    <property type="match status" value="1"/>
</dbReference>
<protein>
    <submittedName>
        <fullName evidence="9">FtsX-like permease family protein</fullName>
    </submittedName>
</protein>
<name>A0A151B021_9CLOT</name>
<dbReference type="PANTHER" id="PTHR30572">
    <property type="entry name" value="MEMBRANE COMPONENT OF TRANSPORTER-RELATED"/>
    <property type="match status" value="1"/>
</dbReference>
<evidence type="ECO:0000259" key="8">
    <source>
        <dbReference type="Pfam" id="PF02687"/>
    </source>
</evidence>
<evidence type="ECO:0000256" key="2">
    <source>
        <dbReference type="ARBA" id="ARBA00022475"/>
    </source>
</evidence>
<feature type="transmembrane region" description="Helical" evidence="7">
    <location>
        <begin position="319"/>
        <end position="338"/>
    </location>
</feature>
<dbReference type="GO" id="GO:0022857">
    <property type="term" value="F:transmembrane transporter activity"/>
    <property type="evidence" value="ECO:0007669"/>
    <property type="project" value="TreeGrafter"/>
</dbReference>
<keyword evidence="10" id="KW-1185">Reference proteome</keyword>
<dbReference type="AlphaFoldDB" id="A0A151B021"/>